<accession>A0ABR3R5I8</accession>
<evidence type="ECO:0000313" key="2">
    <source>
        <dbReference type="Proteomes" id="UP001521785"/>
    </source>
</evidence>
<sequence length="98" mass="10386">MDIFSDGYCQNQIGAITVQLSGCTGTNPGFSSMRVNGRYDGAKEGTITAFTQNNCGCPTCGSHGYDFKDNVGLEAFGDPFGEWANMLVFLAVVITAPD</sequence>
<keyword evidence="2" id="KW-1185">Reference proteome</keyword>
<protein>
    <submittedName>
        <fullName evidence="1">Uncharacterized protein</fullName>
    </submittedName>
</protein>
<evidence type="ECO:0000313" key="1">
    <source>
        <dbReference type="EMBL" id="KAL1599523.1"/>
    </source>
</evidence>
<proteinExistence type="predicted"/>
<dbReference type="EMBL" id="JAKJXO020000010">
    <property type="protein sequence ID" value="KAL1599523.1"/>
    <property type="molecule type" value="Genomic_DNA"/>
</dbReference>
<dbReference type="Proteomes" id="UP001521785">
    <property type="component" value="Unassembled WGS sequence"/>
</dbReference>
<comment type="caution">
    <text evidence="1">The sequence shown here is derived from an EMBL/GenBank/DDBJ whole genome shotgun (WGS) entry which is preliminary data.</text>
</comment>
<reference evidence="1 2" key="1">
    <citation type="submission" date="2024-02" db="EMBL/GenBank/DDBJ databases">
        <title>De novo assembly and annotation of 12 fungi associated with fruit tree decline syndrome in Ontario, Canada.</title>
        <authorList>
            <person name="Sulman M."/>
            <person name="Ellouze W."/>
            <person name="Ilyukhin E."/>
        </authorList>
    </citation>
    <scope>NUCLEOTIDE SEQUENCE [LARGE SCALE GENOMIC DNA]</scope>
    <source>
        <strain evidence="1 2">M42-189</strain>
    </source>
</reference>
<gene>
    <name evidence="1" type="ORF">SLS60_007326</name>
</gene>
<name>A0ABR3R5I8_9PLEO</name>
<organism evidence="1 2">
    <name type="scientific">Paraconiothyrium brasiliense</name>
    <dbReference type="NCBI Taxonomy" id="300254"/>
    <lineage>
        <taxon>Eukaryota</taxon>
        <taxon>Fungi</taxon>
        <taxon>Dikarya</taxon>
        <taxon>Ascomycota</taxon>
        <taxon>Pezizomycotina</taxon>
        <taxon>Dothideomycetes</taxon>
        <taxon>Pleosporomycetidae</taxon>
        <taxon>Pleosporales</taxon>
        <taxon>Massarineae</taxon>
        <taxon>Didymosphaeriaceae</taxon>
        <taxon>Paraconiothyrium</taxon>
    </lineage>
</organism>